<evidence type="ECO:0000256" key="2">
    <source>
        <dbReference type="SAM" id="MobiDB-lite"/>
    </source>
</evidence>
<reference evidence="3" key="1">
    <citation type="journal article" date="2021" name="PeerJ">
        <title>Extensive microbial diversity within the chicken gut microbiome revealed by metagenomics and culture.</title>
        <authorList>
            <person name="Gilroy R."/>
            <person name="Ravi A."/>
            <person name="Getino M."/>
            <person name="Pursley I."/>
            <person name="Horton D.L."/>
            <person name="Alikhan N.F."/>
            <person name="Baker D."/>
            <person name="Gharbi K."/>
            <person name="Hall N."/>
            <person name="Watson M."/>
            <person name="Adriaenssens E.M."/>
            <person name="Foster-Nyarko E."/>
            <person name="Jarju S."/>
            <person name="Secka A."/>
            <person name="Antonio M."/>
            <person name="Oren A."/>
            <person name="Chaudhuri R.R."/>
            <person name="La Ragione R."/>
            <person name="Hildebrand F."/>
            <person name="Pallen M.J."/>
        </authorList>
    </citation>
    <scope>NUCLEOTIDE SEQUENCE</scope>
    <source>
        <strain evidence="3">CHK195-6426</strain>
    </source>
</reference>
<evidence type="ECO:0000313" key="3">
    <source>
        <dbReference type="EMBL" id="HIW80189.1"/>
    </source>
</evidence>
<evidence type="ECO:0000256" key="1">
    <source>
        <dbReference type="ARBA" id="ARBA00044755"/>
    </source>
</evidence>
<dbReference type="InterPro" id="IPR007607">
    <property type="entry name" value="BacA/B"/>
</dbReference>
<organism evidence="3 4">
    <name type="scientific">Candidatus Acetatifactor stercoripullorum</name>
    <dbReference type="NCBI Taxonomy" id="2838414"/>
    <lineage>
        <taxon>Bacteria</taxon>
        <taxon>Bacillati</taxon>
        <taxon>Bacillota</taxon>
        <taxon>Clostridia</taxon>
        <taxon>Lachnospirales</taxon>
        <taxon>Lachnospiraceae</taxon>
        <taxon>Acetatifactor</taxon>
    </lineage>
</organism>
<protein>
    <submittedName>
        <fullName evidence="3">Polymer-forming cytoskeletal protein</fullName>
    </submittedName>
</protein>
<dbReference type="Proteomes" id="UP000824265">
    <property type="component" value="Unassembled WGS sequence"/>
</dbReference>
<proteinExistence type="inferred from homology"/>
<feature type="compositionally biased region" description="Acidic residues" evidence="2">
    <location>
        <begin position="162"/>
        <end position="176"/>
    </location>
</feature>
<dbReference type="PANTHER" id="PTHR35024:SF4">
    <property type="entry name" value="POLYMER-FORMING CYTOSKELETAL PROTEIN"/>
    <property type="match status" value="1"/>
</dbReference>
<gene>
    <name evidence="3" type="ORF">H9742_01460</name>
</gene>
<name>A0A9D1UA06_9FIRM</name>
<dbReference type="Pfam" id="PF04519">
    <property type="entry name" value="Bactofilin"/>
    <property type="match status" value="1"/>
</dbReference>
<feature type="compositionally biased region" description="Basic and acidic residues" evidence="2">
    <location>
        <begin position="137"/>
        <end position="154"/>
    </location>
</feature>
<comment type="caution">
    <text evidence="3">The sequence shown here is derived from an EMBL/GenBank/DDBJ whole genome shotgun (WGS) entry which is preliminary data.</text>
</comment>
<dbReference type="AlphaFoldDB" id="A0A9D1UA06"/>
<sequence>MLGQKDTEVKISTILGSDAECTGNFSAKGSVRLDGKVSGDVTVTGKLIIGATGSVYGNITAASVMIGGEVQGDVNAPEKTELTSTARVFGDISTKVIVIDENAVFQGGVNMNQEASEKRQKPSSKAVRAGKKSAKAAIEEALKEVEEEAKREETAAASLQENADEPGNEASLNDEE</sequence>
<dbReference type="RefSeq" id="WP_318704475.1">
    <property type="nucleotide sequence ID" value="NZ_CALWMU010000019.1"/>
</dbReference>
<reference evidence="3" key="2">
    <citation type="submission" date="2021-04" db="EMBL/GenBank/DDBJ databases">
        <authorList>
            <person name="Gilroy R."/>
        </authorList>
    </citation>
    <scope>NUCLEOTIDE SEQUENCE</scope>
    <source>
        <strain evidence="3">CHK195-6426</strain>
    </source>
</reference>
<evidence type="ECO:0000313" key="4">
    <source>
        <dbReference type="Proteomes" id="UP000824265"/>
    </source>
</evidence>
<dbReference type="PANTHER" id="PTHR35024">
    <property type="entry name" value="HYPOTHETICAL CYTOSOLIC PROTEIN"/>
    <property type="match status" value="1"/>
</dbReference>
<accession>A0A9D1UA06</accession>
<dbReference type="EMBL" id="DXGH01000007">
    <property type="protein sequence ID" value="HIW80189.1"/>
    <property type="molecule type" value="Genomic_DNA"/>
</dbReference>
<feature type="region of interest" description="Disordered" evidence="2">
    <location>
        <begin position="111"/>
        <end position="176"/>
    </location>
</feature>
<comment type="similarity">
    <text evidence="1">Belongs to the bactofilin family.</text>
</comment>